<protein>
    <recommendedName>
        <fullName evidence="7">Nodulin-like domain-containing protein</fullName>
    </recommendedName>
</protein>
<evidence type="ECO:0000256" key="4">
    <source>
        <dbReference type="SAM" id="Phobius"/>
    </source>
</evidence>
<dbReference type="PANTHER" id="PTHR23121:SF9">
    <property type="entry name" value="SODIUM-DEPENDENT GLUCOSE TRANSPORTER 1"/>
    <property type="match status" value="1"/>
</dbReference>
<keyword evidence="3 4" id="KW-0472">Membrane</keyword>
<proteinExistence type="predicted"/>
<dbReference type="AlphaFoldDB" id="A0A0D3JP84"/>
<feature type="transmembrane region" description="Helical" evidence="4">
    <location>
        <begin position="128"/>
        <end position="146"/>
    </location>
</feature>
<evidence type="ECO:0000256" key="2">
    <source>
        <dbReference type="ARBA" id="ARBA00022989"/>
    </source>
</evidence>
<dbReference type="HOGENOM" id="CLU_708705_0_0_1"/>
<evidence type="ECO:0000313" key="6">
    <source>
        <dbReference type="Proteomes" id="UP000013827"/>
    </source>
</evidence>
<keyword evidence="1 4" id="KW-0812">Transmembrane</keyword>
<feature type="transmembrane region" description="Helical" evidence="4">
    <location>
        <begin position="285"/>
        <end position="303"/>
    </location>
</feature>
<feature type="transmembrane region" description="Helical" evidence="4">
    <location>
        <begin position="315"/>
        <end position="334"/>
    </location>
</feature>
<feature type="transmembrane region" description="Helical" evidence="4">
    <location>
        <begin position="153"/>
        <end position="171"/>
    </location>
</feature>
<evidence type="ECO:0000256" key="1">
    <source>
        <dbReference type="ARBA" id="ARBA00022692"/>
    </source>
</evidence>
<feature type="transmembrane region" description="Helical" evidence="4">
    <location>
        <begin position="219"/>
        <end position="242"/>
    </location>
</feature>
<dbReference type="Gene3D" id="1.20.1250.20">
    <property type="entry name" value="MFS general substrate transporter like domains"/>
    <property type="match status" value="1"/>
</dbReference>
<dbReference type="KEGG" id="ehx:EMIHUDRAFT_237851"/>
<evidence type="ECO:0000256" key="3">
    <source>
        <dbReference type="ARBA" id="ARBA00023136"/>
    </source>
</evidence>
<keyword evidence="6" id="KW-1185">Reference proteome</keyword>
<dbReference type="InterPro" id="IPR036259">
    <property type="entry name" value="MFS_trans_sf"/>
</dbReference>
<keyword evidence="2 4" id="KW-1133">Transmembrane helix</keyword>
<organism evidence="5 6">
    <name type="scientific">Emiliania huxleyi (strain CCMP1516)</name>
    <dbReference type="NCBI Taxonomy" id="280463"/>
    <lineage>
        <taxon>Eukaryota</taxon>
        <taxon>Haptista</taxon>
        <taxon>Haptophyta</taxon>
        <taxon>Prymnesiophyceae</taxon>
        <taxon>Isochrysidales</taxon>
        <taxon>Noelaerhabdaceae</taxon>
        <taxon>Emiliania</taxon>
    </lineage>
</organism>
<evidence type="ECO:0000313" key="5">
    <source>
        <dbReference type="EnsemblProtists" id="EOD25319"/>
    </source>
</evidence>
<accession>A0A0D3JP84</accession>
<feature type="transmembrane region" description="Helical" evidence="4">
    <location>
        <begin position="191"/>
        <end position="212"/>
    </location>
</feature>
<feature type="transmembrane region" description="Helical" evidence="4">
    <location>
        <begin position="254"/>
        <end position="278"/>
    </location>
</feature>
<sequence length="362" mass="37860">MAAALRFALLASPANLCDRLPGVPPMRLCVLAAIAVVATVDATTTRVNKPRLKQVYAFTLGNTINGGLVGALGPSVAFFQSSTGLSQAGLARSFMINRLAKLVGTAIWAEYASRLERGYSCPFSPRTVLVSVMLLETVCSLLIVSLRSSARSLQVALAAFGLCYGLADSGFDLLTVWSETADTKATRTHVALLNAGFTAGAILTPAVVGAAIKLGGSSYTCFLVLAALSALTGSEHVVGTWLPCLGADKGGLSMAAMAGMSSFFWATICAGRIGWVFLSTQIQSGWPVLAASGGTMMLAGALYVDYVARHGTWQLWLATFLLGLGCSSSLPCALTMPMEAQIPLTPSVLMAYTDHWAWASWG</sequence>
<feature type="transmembrane region" description="Helical" evidence="4">
    <location>
        <begin position="55"/>
        <end position="79"/>
    </location>
</feature>
<dbReference type="PaxDb" id="2903-EOD25319"/>
<dbReference type="PANTHER" id="PTHR23121">
    <property type="entry name" value="SODIUM-DEPENDENT GLUCOSE TRANSPORTER 1"/>
    <property type="match status" value="1"/>
</dbReference>
<dbReference type="GeneID" id="17270864"/>
<dbReference type="EnsemblProtists" id="EOD25319">
    <property type="protein sequence ID" value="EOD25319"/>
    <property type="gene ID" value="EMIHUDRAFT_237851"/>
</dbReference>
<reference evidence="6" key="1">
    <citation type="journal article" date="2013" name="Nature">
        <title>Pan genome of the phytoplankton Emiliania underpins its global distribution.</title>
        <authorList>
            <person name="Read B.A."/>
            <person name="Kegel J."/>
            <person name="Klute M.J."/>
            <person name="Kuo A."/>
            <person name="Lefebvre S.C."/>
            <person name="Maumus F."/>
            <person name="Mayer C."/>
            <person name="Miller J."/>
            <person name="Monier A."/>
            <person name="Salamov A."/>
            <person name="Young J."/>
            <person name="Aguilar M."/>
            <person name="Claverie J.M."/>
            <person name="Frickenhaus S."/>
            <person name="Gonzalez K."/>
            <person name="Herman E.K."/>
            <person name="Lin Y.C."/>
            <person name="Napier J."/>
            <person name="Ogata H."/>
            <person name="Sarno A.F."/>
            <person name="Shmutz J."/>
            <person name="Schroeder D."/>
            <person name="de Vargas C."/>
            <person name="Verret F."/>
            <person name="von Dassow P."/>
            <person name="Valentin K."/>
            <person name="Van de Peer Y."/>
            <person name="Wheeler G."/>
            <person name="Dacks J.B."/>
            <person name="Delwiche C.F."/>
            <person name="Dyhrman S.T."/>
            <person name="Glockner G."/>
            <person name="John U."/>
            <person name="Richards T."/>
            <person name="Worden A.Z."/>
            <person name="Zhang X."/>
            <person name="Grigoriev I.V."/>
            <person name="Allen A.E."/>
            <person name="Bidle K."/>
            <person name="Borodovsky M."/>
            <person name="Bowler C."/>
            <person name="Brownlee C."/>
            <person name="Cock J.M."/>
            <person name="Elias M."/>
            <person name="Gladyshev V.N."/>
            <person name="Groth M."/>
            <person name="Guda C."/>
            <person name="Hadaegh A."/>
            <person name="Iglesias-Rodriguez M.D."/>
            <person name="Jenkins J."/>
            <person name="Jones B.M."/>
            <person name="Lawson T."/>
            <person name="Leese F."/>
            <person name="Lindquist E."/>
            <person name="Lobanov A."/>
            <person name="Lomsadze A."/>
            <person name="Malik S.B."/>
            <person name="Marsh M.E."/>
            <person name="Mackinder L."/>
            <person name="Mock T."/>
            <person name="Mueller-Roeber B."/>
            <person name="Pagarete A."/>
            <person name="Parker M."/>
            <person name="Probert I."/>
            <person name="Quesneville H."/>
            <person name="Raines C."/>
            <person name="Rensing S.A."/>
            <person name="Riano-Pachon D.M."/>
            <person name="Richier S."/>
            <person name="Rokitta S."/>
            <person name="Shiraiwa Y."/>
            <person name="Soanes D.M."/>
            <person name="van der Giezen M."/>
            <person name="Wahlund T.M."/>
            <person name="Williams B."/>
            <person name="Wilson W."/>
            <person name="Wolfe G."/>
            <person name="Wurch L.L."/>
        </authorList>
    </citation>
    <scope>NUCLEOTIDE SEQUENCE</scope>
</reference>
<dbReference type="SUPFAM" id="SSF103473">
    <property type="entry name" value="MFS general substrate transporter"/>
    <property type="match status" value="1"/>
</dbReference>
<dbReference type="RefSeq" id="XP_005777748.1">
    <property type="nucleotide sequence ID" value="XM_005777691.1"/>
</dbReference>
<evidence type="ECO:0008006" key="7">
    <source>
        <dbReference type="Google" id="ProtNLM"/>
    </source>
</evidence>
<name>A0A0D3JP84_EMIH1</name>
<dbReference type="Proteomes" id="UP000013827">
    <property type="component" value="Unassembled WGS sequence"/>
</dbReference>
<reference evidence="5" key="2">
    <citation type="submission" date="2024-10" db="UniProtKB">
        <authorList>
            <consortium name="EnsemblProtists"/>
        </authorList>
    </citation>
    <scope>IDENTIFICATION</scope>
</reference>